<feature type="transmembrane region" description="Helical" evidence="6">
    <location>
        <begin position="190"/>
        <end position="213"/>
    </location>
</feature>
<dbReference type="Pfam" id="PF09335">
    <property type="entry name" value="VTT_dom"/>
    <property type="match status" value="1"/>
</dbReference>
<protein>
    <recommendedName>
        <fullName evidence="6">TVP38/TMEM64 family membrane protein</fullName>
    </recommendedName>
</protein>
<dbReference type="PANTHER" id="PTHR12677:SF59">
    <property type="entry name" value="GOLGI APPARATUS MEMBRANE PROTEIN TVP38-RELATED"/>
    <property type="match status" value="1"/>
</dbReference>
<dbReference type="Proteomes" id="UP000664654">
    <property type="component" value="Unassembled WGS sequence"/>
</dbReference>
<proteinExistence type="inferred from homology"/>
<keyword evidence="5 6" id="KW-0472">Membrane</keyword>
<evidence type="ECO:0000256" key="5">
    <source>
        <dbReference type="ARBA" id="ARBA00023136"/>
    </source>
</evidence>
<evidence type="ECO:0000313" key="8">
    <source>
        <dbReference type="EMBL" id="MBN7826563.1"/>
    </source>
</evidence>
<evidence type="ECO:0000256" key="4">
    <source>
        <dbReference type="ARBA" id="ARBA00022989"/>
    </source>
</evidence>
<reference evidence="8" key="1">
    <citation type="submission" date="2021-03" db="EMBL/GenBank/DDBJ databases">
        <title>novel species isolated from a fishpond in China.</title>
        <authorList>
            <person name="Lu H."/>
            <person name="Cai Z."/>
        </authorList>
    </citation>
    <scope>NUCLEOTIDE SEQUENCE</scope>
    <source>
        <strain evidence="8">JCM 30855</strain>
    </source>
</reference>
<feature type="transmembrane region" description="Helical" evidence="6">
    <location>
        <begin position="242"/>
        <end position="259"/>
    </location>
</feature>
<evidence type="ECO:0000256" key="1">
    <source>
        <dbReference type="ARBA" id="ARBA00004651"/>
    </source>
</evidence>
<dbReference type="GO" id="GO:0005886">
    <property type="term" value="C:plasma membrane"/>
    <property type="evidence" value="ECO:0007669"/>
    <property type="project" value="UniProtKB-SubCell"/>
</dbReference>
<name>A0A939DPH0_9ALTE</name>
<sequence>MPESFSLAGGADIHKSRLTAWQDKSGSVESQTRQGTKGLSGFSKLNLTRIVVAAILLVTLLVGLMLYFDLHKQLLELLVWFDEQGIWAPLLFVLLMALVVVFLVPGVLLTTGAGFVFGALEGTLYVVIGSTLGAGIAFLLSRHLLGTTIREKLLSHAKLNLVIEALVPHGWKIVLLTRLIPFFPGKISNYAFGAVPVSFTGFIVGSFVGFIPFSLHNAYLGSLAANLATLGQRSADWQPWQWGLYGLGFLVTLFGLYYINRLARRALARYATKTRET</sequence>
<feature type="transmembrane region" description="Helical" evidence="6">
    <location>
        <begin position="88"/>
        <end position="117"/>
    </location>
</feature>
<feature type="transmembrane region" description="Helical" evidence="6">
    <location>
        <begin position="124"/>
        <end position="145"/>
    </location>
</feature>
<dbReference type="PANTHER" id="PTHR12677">
    <property type="entry name" value="GOLGI APPARATUS MEMBRANE PROTEIN TVP38-RELATED"/>
    <property type="match status" value="1"/>
</dbReference>
<evidence type="ECO:0000259" key="7">
    <source>
        <dbReference type="Pfam" id="PF09335"/>
    </source>
</evidence>
<keyword evidence="3 6" id="KW-0812">Transmembrane</keyword>
<dbReference type="RefSeq" id="WP_206574678.1">
    <property type="nucleotide sequence ID" value="NZ_JAFKCV010000009.1"/>
</dbReference>
<comment type="subcellular location">
    <subcellularLocation>
        <location evidence="1 6">Cell membrane</location>
        <topology evidence="1 6">Multi-pass membrane protein</topology>
    </subcellularLocation>
</comment>
<comment type="similarity">
    <text evidence="6">Belongs to the TVP38/TMEM64 family.</text>
</comment>
<dbReference type="InterPro" id="IPR032816">
    <property type="entry name" value="VTT_dom"/>
</dbReference>
<evidence type="ECO:0000256" key="2">
    <source>
        <dbReference type="ARBA" id="ARBA00022475"/>
    </source>
</evidence>
<keyword evidence="4 6" id="KW-1133">Transmembrane helix</keyword>
<dbReference type="InterPro" id="IPR015414">
    <property type="entry name" value="TMEM64"/>
</dbReference>
<feature type="domain" description="VTT" evidence="7">
    <location>
        <begin position="104"/>
        <end position="222"/>
    </location>
</feature>
<dbReference type="AlphaFoldDB" id="A0A939DPH0"/>
<feature type="transmembrane region" description="Helical" evidence="6">
    <location>
        <begin position="47"/>
        <end position="68"/>
    </location>
</feature>
<evidence type="ECO:0000256" key="6">
    <source>
        <dbReference type="RuleBase" id="RU366058"/>
    </source>
</evidence>
<keyword evidence="9" id="KW-1185">Reference proteome</keyword>
<dbReference type="EMBL" id="JAFKCV010000009">
    <property type="protein sequence ID" value="MBN7826563.1"/>
    <property type="molecule type" value="Genomic_DNA"/>
</dbReference>
<comment type="caution">
    <text evidence="8">The sequence shown here is derived from an EMBL/GenBank/DDBJ whole genome shotgun (WGS) entry which is preliminary data.</text>
</comment>
<evidence type="ECO:0000256" key="3">
    <source>
        <dbReference type="ARBA" id="ARBA00022692"/>
    </source>
</evidence>
<accession>A0A939DPH0</accession>
<organism evidence="8 9">
    <name type="scientific">Bowmanella dokdonensis</name>
    <dbReference type="NCBI Taxonomy" id="751969"/>
    <lineage>
        <taxon>Bacteria</taxon>
        <taxon>Pseudomonadati</taxon>
        <taxon>Pseudomonadota</taxon>
        <taxon>Gammaproteobacteria</taxon>
        <taxon>Alteromonadales</taxon>
        <taxon>Alteromonadaceae</taxon>
        <taxon>Bowmanella</taxon>
    </lineage>
</organism>
<keyword evidence="2 6" id="KW-1003">Cell membrane</keyword>
<gene>
    <name evidence="8" type="ORF">J0A66_15110</name>
</gene>
<evidence type="ECO:0000313" key="9">
    <source>
        <dbReference type="Proteomes" id="UP000664654"/>
    </source>
</evidence>